<dbReference type="EMBL" id="CM017883">
    <property type="protein sequence ID" value="KAG1365653.1"/>
    <property type="molecule type" value="Genomic_DNA"/>
</dbReference>
<gene>
    <name evidence="1" type="ORF">COCNU_12G006530</name>
</gene>
<evidence type="ECO:0000313" key="1">
    <source>
        <dbReference type="EMBL" id="KAG1365653.1"/>
    </source>
</evidence>
<sequence>MKILRKIIGILSINGDQQNIGDVSIIRICIYRVGSSYEIAHALQWVHLKA</sequence>
<name>A0A8K0ISD0_COCNU</name>
<reference evidence="1" key="2">
    <citation type="submission" date="2019-07" db="EMBL/GenBank/DDBJ databases">
        <authorList>
            <person name="Yang Y."/>
            <person name="Bocs S."/>
            <person name="Baudouin L."/>
        </authorList>
    </citation>
    <scope>NUCLEOTIDE SEQUENCE</scope>
    <source>
        <tissue evidence="1">Spear leaf of Hainan Tall coconut</tissue>
    </source>
</reference>
<accession>A0A8K0ISD0</accession>
<evidence type="ECO:0000313" key="2">
    <source>
        <dbReference type="Proteomes" id="UP000797356"/>
    </source>
</evidence>
<organism evidence="1 2">
    <name type="scientific">Cocos nucifera</name>
    <name type="common">Coconut palm</name>
    <dbReference type="NCBI Taxonomy" id="13894"/>
    <lineage>
        <taxon>Eukaryota</taxon>
        <taxon>Viridiplantae</taxon>
        <taxon>Streptophyta</taxon>
        <taxon>Embryophyta</taxon>
        <taxon>Tracheophyta</taxon>
        <taxon>Spermatophyta</taxon>
        <taxon>Magnoliopsida</taxon>
        <taxon>Liliopsida</taxon>
        <taxon>Arecaceae</taxon>
        <taxon>Arecoideae</taxon>
        <taxon>Cocoseae</taxon>
        <taxon>Attaleinae</taxon>
        <taxon>Cocos</taxon>
    </lineage>
</organism>
<reference evidence="1" key="1">
    <citation type="journal article" date="2017" name="Gigascience">
        <title>The genome draft of coconut (Cocos nucifera).</title>
        <authorList>
            <person name="Xiao Y."/>
            <person name="Xu P."/>
            <person name="Fan H."/>
            <person name="Baudouin L."/>
            <person name="Xia W."/>
            <person name="Bocs S."/>
            <person name="Xu J."/>
            <person name="Li Q."/>
            <person name="Guo A."/>
            <person name="Zhou L."/>
            <person name="Li J."/>
            <person name="Wu Y."/>
            <person name="Ma Z."/>
            <person name="Armero A."/>
            <person name="Issali A.E."/>
            <person name="Liu N."/>
            <person name="Peng M."/>
            <person name="Yang Y."/>
        </authorList>
    </citation>
    <scope>NUCLEOTIDE SEQUENCE</scope>
    <source>
        <tissue evidence="1">Spear leaf of Hainan Tall coconut</tissue>
    </source>
</reference>
<protein>
    <submittedName>
        <fullName evidence="1">Uncharacterized protein</fullName>
    </submittedName>
</protein>
<dbReference type="Proteomes" id="UP000797356">
    <property type="component" value="Chromosome 12"/>
</dbReference>
<keyword evidence="2" id="KW-1185">Reference proteome</keyword>
<comment type="caution">
    <text evidence="1">The sequence shown here is derived from an EMBL/GenBank/DDBJ whole genome shotgun (WGS) entry which is preliminary data.</text>
</comment>
<proteinExistence type="predicted"/>
<dbReference type="AlphaFoldDB" id="A0A8K0ISD0"/>